<evidence type="ECO:0000313" key="3">
    <source>
        <dbReference type="Proteomes" id="UP000293360"/>
    </source>
</evidence>
<evidence type="ECO:0000313" key="2">
    <source>
        <dbReference type="EMBL" id="RYO84411.1"/>
    </source>
</evidence>
<comment type="caution">
    <text evidence="2">The sequence shown here is derived from an EMBL/GenBank/DDBJ whole genome shotgun (WGS) entry which is preliminary data.</text>
</comment>
<dbReference type="Proteomes" id="UP000293360">
    <property type="component" value="Unassembled WGS sequence"/>
</dbReference>
<name>A0A4V1X904_9PEZI</name>
<reference evidence="2 3" key="1">
    <citation type="submission" date="2018-06" db="EMBL/GenBank/DDBJ databases">
        <title>Complete Genomes of Monosporascus.</title>
        <authorList>
            <person name="Robinson A.J."/>
            <person name="Natvig D.O."/>
        </authorList>
    </citation>
    <scope>NUCLEOTIDE SEQUENCE [LARGE SCALE GENOMIC DNA]</scope>
    <source>
        <strain evidence="2 3">CBS 110550</strain>
    </source>
</reference>
<accession>A0A4V1X904</accession>
<feature type="chain" id="PRO_5020937830" evidence="1">
    <location>
        <begin position="19"/>
        <end position="354"/>
    </location>
</feature>
<keyword evidence="1" id="KW-0732">Signal</keyword>
<feature type="signal peptide" evidence="1">
    <location>
        <begin position="1"/>
        <end position="18"/>
    </location>
</feature>
<organism evidence="2 3">
    <name type="scientific">Monosporascus ibericus</name>
    <dbReference type="NCBI Taxonomy" id="155417"/>
    <lineage>
        <taxon>Eukaryota</taxon>
        <taxon>Fungi</taxon>
        <taxon>Dikarya</taxon>
        <taxon>Ascomycota</taxon>
        <taxon>Pezizomycotina</taxon>
        <taxon>Sordariomycetes</taxon>
        <taxon>Xylariomycetidae</taxon>
        <taxon>Xylariales</taxon>
        <taxon>Xylariales incertae sedis</taxon>
        <taxon>Monosporascus</taxon>
    </lineage>
</organism>
<keyword evidence="3" id="KW-1185">Reference proteome</keyword>
<dbReference type="EMBL" id="QJNU01000857">
    <property type="protein sequence ID" value="RYO84411.1"/>
    <property type="molecule type" value="Genomic_DNA"/>
</dbReference>
<dbReference type="OrthoDB" id="5337308at2759"/>
<gene>
    <name evidence="2" type="ORF">DL764_009336</name>
</gene>
<dbReference type="STRING" id="155417.A0A4V1X904"/>
<dbReference type="AlphaFoldDB" id="A0A4V1X904"/>
<proteinExistence type="predicted"/>
<evidence type="ECO:0000256" key="1">
    <source>
        <dbReference type="SAM" id="SignalP"/>
    </source>
</evidence>
<sequence>MMLILVALLVGFLPLTWSRAVAPTISIDAQPQIDRNLTENLHQLTKRVPYAESITKGRRLDCLMSATIDRARQLNGNRQLESQIEEWEILISDFEDEEDEGWRELQLAEGENPKYYSSGMPANLNELTGANFESTHYFYHANVRDGRVDGQPVIVSTSETALKHNSVLTRKQLTRAEFANGMNGEGGVIIADKNTSPRASIGQVPPFPISRIKQWSDAAFGQWELAASGVDAPVNSLRFIIRSWITNEETQNQIIEALGRVGHSTLPNFANRQTFSRSSQNQDEVDGFYALLGTPNGAGSAFLLATHKGKLGVKRISSAQVWNHGFPNVALTSWRDPWKLNMMFTIENVDNPAD</sequence>
<protein>
    <submittedName>
        <fullName evidence="2">Uncharacterized protein</fullName>
    </submittedName>
</protein>